<keyword evidence="2" id="KW-1185">Reference proteome</keyword>
<dbReference type="EMBL" id="JASBWS010000088">
    <property type="protein sequence ID" value="KAJ9098921.1"/>
    <property type="molecule type" value="Genomic_DNA"/>
</dbReference>
<protein>
    <submittedName>
        <fullName evidence="1">Uncharacterized protein</fullName>
    </submittedName>
</protein>
<sequence>MSSRPSGYYNSRSSYRDRDADAGRRRSRSPEERGSSYRSRDGDRRRDDGAVDREGSGGYRRREDDDIHRRDGKAPPRSPERKPQPPHRPAPPAGPRHTDAQRNAQDAQRTFPTTHAPPFPRTEQNRPLDRRAIEQGRREREMERAERVQRELEARDRSRSPTRSPEREPYRRPRPAHPDSDAEEGASDEGEEDAEAAAMAAMGFGGFGTTKGKHREGNAEGGANIKKERTWRQYMNRRGGFNRPLDPVKEKKKK</sequence>
<name>A0ACC2VJZ0_9TREE</name>
<organism evidence="1 2">
    <name type="scientific">Naganishia adeliensis</name>
    <dbReference type="NCBI Taxonomy" id="92952"/>
    <lineage>
        <taxon>Eukaryota</taxon>
        <taxon>Fungi</taxon>
        <taxon>Dikarya</taxon>
        <taxon>Basidiomycota</taxon>
        <taxon>Agaricomycotina</taxon>
        <taxon>Tremellomycetes</taxon>
        <taxon>Filobasidiales</taxon>
        <taxon>Filobasidiaceae</taxon>
        <taxon>Naganishia</taxon>
    </lineage>
</organism>
<evidence type="ECO:0000313" key="2">
    <source>
        <dbReference type="Proteomes" id="UP001230649"/>
    </source>
</evidence>
<accession>A0ACC2VJZ0</accession>
<dbReference type="Proteomes" id="UP001230649">
    <property type="component" value="Unassembled WGS sequence"/>
</dbReference>
<gene>
    <name evidence="1" type="ORF">QFC20_005836</name>
</gene>
<comment type="caution">
    <text evidence="1">The sequence shown here is derived from an EMBL/GenBank/DDBJ whole genome shotgun (WGS) entry which is preliminary data.</text>
</comment>
<proteinExistence type="predicted"/>
<reference evidence="1" key="1">
    <citation type="submission" date="2023-04" db="EMBL/GenBank/DDBJ databases">
        <title>Draft Genome sequencing of Naganishia species isolated from polar environments using Oxford Nanopore Technology.</title>
        <authorList>
            <person name="Leo P."/>
            <person name="Venkateswaran K."/>
        </authorList>
    </citation>
    <scope>NUCLEOTIDE SEQUENCE</scope>
    <source>
        <strain evidence="1">MNA-CCFEE 5262</strain>
    </source>
</reference>
<evidence type="ECO:0000313" key="1">
    <source>
        <dbReference type="EMBL" id="KAJ9098921.1"/>
    </source>
</evidence>